<dbReference type="GO" id="GO:0006811">
    <property type="term" value="P:monoatomic ion transport"/>
    <property type="evidence" value="ECO:0007669"/>
    <property type="project" value="UniProtKB-KW"/>
</dbReference>
<dbReference type="GO" id="GO:0046930">
    <property type="term" value="C:pore complex"/>
    <property type="evidence" value="ECO:0007669"/>
    <property type="project" value="UniProtKB-KW"/>
</dbReference>
<dbReference type="GO" id="GO:0015288">
    <property type="term" value="F:porin activity"/>
    <property type="evidence" value="ECO:0007669"/>
    <property type="project" value="UniProtKB-KW"/>
</dbReference>
<reference evidence="13" key="1">
    <citation type="submission" date="2024-06" db="EMBL/GenBank/DDBJ databases">
        <authorList>
            <person name="Song Z."/>
        </authorList>
    </citation>
    <scope>NUCLEOTIDE SEQUENCE</scope>
    <source>
        <strain evidence="13">A1-4-2</strain>
    </source>
</reference>
<evidence type="ECO:0000256" key="7">
    <source>
        <dbReference type="ARBA" id="ARBA00023065"/>
    </source>
</evidence>
<comment type="subcellular location">
    <subcellularLocation>
        <location evidence="1">Cell outer membrane</location>
        <topology evidence="1">Multi-pass membrane protein</topology>
    </subcellularLocation>
</comment>
<evidence type="ECO:0000259" key="12">
    <source>
        <dbReference type="Pfam" id="PF13609"/>
    </source>
</evidence>
<sequence>MKKLLLAAAVAAMGVSAAQAAPTLYGKLNVSIDQADNYDFKGNDISEVNSNASRIGVKGEEKLTEKLSAVYQAEWGFATDGSGSDSEWSARNRFLGLKWAGIGTLKAGQYDSYFKTAAGSAQDIFNDHTRLDMTKVLHGEERLKNVIGFETDKNLLGGVQFNIMAIQGEDNTPATTSGTYTTETNDGFGDAVSASLSYENKDLGLALALAGNMGVQGDFNALDISNAESDAYRVTGSYNFKAAGLSGLTLGALWQQAELSDAPANKALTEGTAPNITTVTNNVDSIEEKAMGITAAYKFANTPWTVKAEYITAETTADLMKDRTIDQYGLGVDYQFNKQARMYGVVASQERDWKTKAGEDDTMTVFGLGMEYNF</sequence>
<keyword evidence="4" id="KW-1134">Transmembrane beta strand</keyword>
<gene>
    <name evidence="13" type="ORF">ABJ384_06875</name>
</gene>
<evidence type="ECO:0000313" key="13">
    <source>
        <dbReference type="EMBL" id="XBU16881.1"/>
    </source>
</evidence>
<dbReference type="EMBL" id="CP157981">
    <property type="protein sequence ID" value="XBU16881.1"/>
    <property type="molecule type" value="Genomic_DNA"/>
</dbReference>
<keyword evidence="7" id="KW-0406">Ion transport</keyword>
<dbReference type="SUPFAM" id="SSF56935">
    <property type="entry name" value="Porins"/>
    <property type="match status" value="1"/>
</dbReference>
<feature type="signal peptide" evidence="11">
    <location>
        <begin position="1"/>
        <end position="20"/>
    </location>
</feature>
<dbReference type="AlphaFoldDB" id="A0AAU7T1A0"/>
<feature type="domain" description="Porin" evidence="12">
    <location>
        <begin position="7"/>
        <end position="352"/>
    </location>
</feature>
<dbReference type="RefSeq" id="WP_349929601.1">
    <property type="nucleotide sequence ID" value="NZ_CP157981.1"/>
</dbReference>
<keyword evidence="10" id="KW-0998">Cell outer membrane</keyword>
<feature type="chain" id="PRO_5043941498" evidence="11">
    <location>
        <begin position="21"/>
        <end position="374"/>
    </location>
</feature>
<comment type="subunit">
    <text evidence="2">Homotrimer.</text>
</comment>
<evidence type="ECO:0000256" key="8">
    <source>
        <dbReference type="ARBA" id="ARBA00023114"/>
    </source>
</evidence>
<dbReference type="GO" id="GO:0009279">
    <property type="term" value="C:cell outer membrane"/>
    <property type="evidence" value="ECO:0007669"/>
    <property type="project" value="UniProtKB-SubCell"/>
</dbReference>
<keyword evidence="3" id="KW-0813">Transport</keyword>
<keyword evidence="5" id="KW-0812">Transmembrane</keyword>
<name>A0AAU7T1A0_9GAMM</name>
<dbReference type="InterPro" id="IPR050298">
    <property type="entry name" value="Gram-neg_bact_OMP"/>
</dbReference>
<dbReference type="InterPro" id="IPR033900">
    <property type="entry name" value="Gram_neg_porin_domain"/>
</dbReference>
<dbReference type="Pfam" id="PF13609">
    <property type="entry name" value="Porin_4"/>
    <property type="match status" value="1"/>
</dbReference>
<accession>A0AAU7T1A0</accession>
<evidence type="ECO:0000256" key="11">
    <source>
        <dbReference type="SAM" id="SignalP"/>
    </source>
</evidence>
<evidence type="ECO:0000256" key="3">
    <source>
        <dbReference type="ARBA" id="ARBA00022448"/>
    </source>
</evidence>
<keyword evidence="6 11" id="KW-0732">Signal</keyword>
<evidence type="ECO:0000256" key="6">
    <source>
        <dbReference type="ARBA" id="ARBA00022729"/>
    </source>
</evidence>
<proteinExistence type="predicted"/>
<organism evidence="13">
    <name type="scientific">Acinetobacter sp. A1-4-2</name>
    <dbReference type="NCBI Taxonomy" id="3156489"/>
    <lineage>
        <taxon>Bacteria</taxon>
        <taxon>Pseudomonadati</taxon>
        <taxon>Pseudomonadota</taxon>
        <taxon>Gammaproteobacteria</taxon>
        <taxon>Moraxellales</taxon>
        <taxon>Moraxellaceae</taxon>
        <taxon>Acinetobacter</taxon>
    </lineage>
</organism>
<dbReference type="InterPro" id="IPR023614">
    <property type="entry name" value="Porin_dom_sf"/>
</dbReference>
<evidence type="ECO:0000256" key="5">
    <source>
        <dbReference type="ARBA" id="ARBA00022692"/>
    </source>
</evidence>
<dbReference type="Gene3D" id="2.40.160.10">
    <property type="entry name" value="Porin"/>
    <property type="match status" value="1"/>
</dbReference>
<evidence type="ECO:0000256" key="9">
    <source>
        <dbReference type="ARBA" id="ARBA00023136"/>
    </source>
</evidence>
<keyword evidence="9" id="KW-0472">Membrane</keyword>
<evidence type="ECO:0000256" key="2">
    <source>
        <dbReference type="ARBA" id="ARBA00011233"/>
    </source>
</evidence>
<dbReference type="PANTHER" id="PTHR34501">
    <property type="entry name" value="PROTEIN YDDL-RELATED"/>
    <property type="match status" value="1"/>
</dbReference>
<dbReference type="PANTHER" id="PTHR34501:SF9">
    <property type="entry name" value="MAJOR OUTER MEMBRANE PROTEIN P.IA"/>
    <property type="match status" value="1"/>
</dbReference>
<protein>
    <submittedName>
        <fullName evidence="13">Porin</fullName>
    </submittedName>
</protein>
<dbReference type="CDD" id="cd00342">
    <property type="entry name" value="gram_neg_porins"/>
    <property type="match status" value="1"/>
</dbReference>
<keyword evidence="8" id="KW-0626">Porin</keyword>
<evidence type="ECO:0000256" key="10">
    <source>
        <dbReference type="ARBA" id="ARBA00023237"/>
    </source>
</evidence>
<evidence type="ECO:0000256" key="4">
    <source>
        <dbReference type="ARBA" id="ARBA00022452"/>
    </source>
</evidence>
<evidence type="ECO:0000256" key="1">
    <source>
        <dbReference type="ARBA" id="ARBA00004571"/>
    </source>
</evidence>